<feature type="transmembrane region" description="Helical" evidence="5">
    <location>
        <begin position="89"/>
        <end position="116"/>
    </location>
</feature>
<dbReference type="PANTHER" id="PTHR21676:SF1">
    <property type="entry name" value="PROTEIN STUM HOMOLOG"/>
    <property type="match status" value="1"/>
</dbReference>
<dbReference type="Proteomes" id="UP000823872">
    <property type="component" value="Chromosome F1"/>
</dbReference>
<evidence type="ECO:0000256" key="3">
    <source>
        <dbReference type="ARBA" id="ARBA00022989"/>
    </source>
</evidence>
<evidence type="ECO:0000256" key="1">
    <source>
        <dbReference type="ARBA" id="ARBA00004141"/>
    </source>
</evidence>
<keyword evidence="2 5" id="KW-0812">Transmembrane</keyword>
<sequence>MEPSHKDAETAAAAAAADPRAASSSSGVVVQVREKKGPLRAAIPYMPFPVAVICLFLNTFVPGLGTFVSAFAVLCGARTDLPDRHVCCVFWLNIAAALIQTLTAIVMVGWIMSIFWGMDMVILAKLEQTVLKCVWNQKRPQIEKATLRKKTEAGGITIPDFKLCHKAVIIKTLAQKETHRSMEENREPRNEPTNLWPTNLGQSRKEYAVEKRLFSKWCWENWTATQRKMNLGHFLTSYTTINSKWMKDLNVRQEAIKILAEKAGKKTSLILAAATSYSTRLRRQGKQKPK</sequence>
<protein>
    <recommendedName>
        <fullName evidence="8">Stum, mechanosensory transduction mediator homolog</fullName>
    </recommendedName>
</protein>
<name>A0ABI7WLN3_FELCA</name>
<dbReference type="PANTHER" id="PTHR21676">
    <property type="entry name" value="PROTEIN STUM"/>
    <property type="match status" value="1"/>
</dbReference>
<evidence type="ECO:0000256" key="5">
    <source>
        <dbReference type="SAM" id="Phobius"/>
    </source>
</evidence>
<keyword evidence="3 5" id="KW-1133">Transmembrane helix</keyword>
<evidence type="ECO:0000256" key="4">
    <source>
        <dbReference type="ARBA" id="ARBA00023136"/>
    </source>
</evidence>
<dbReference type="InterPro" id="IPR026673">
    <property type="entry name" value="SPEC3/Stum"/>
</dbReference>
<dbReference type="Ensembl" id="ENSFCTT00005016354.1">
    <property type="protein sequence ID" value="ENSFCTP00005011176.1"/>
    <property type="gene ID" value="ENSFCTG00005005844.1"/>
</dbReference>
<organism evidence="6 7">
    <name type="scientific">Felis catus</name>
    <name type="common">Cat</name>
    <name type="synonym">Felis silvestris catus</name>
    <dbReference type="NCBI Taxonomy" id="9685"/>
    <lineage>
        <taxon>Eukaryota</taxon>
        <taxon>Metazoa</taxon>
        <taxon>Chordata</taxon>
        <taxon>Craniata</taxon>
        <taxon>Vertebrata</taxon>
        <taxon>Euteleostomi</taxon>
        <taxon>Mammalia</taxon>
        <taxon>Eutheria</taxon>
        <taxon>Laurasiatheria</taxon>
        <taxon>Carnivora</taxon>
        <taxon>Feliformia</taxon>
        <taxon>Felidae</taxon>
        <taxon>Felinae</taxon>
        <taxon>Felis</taxon>
    </lineage>
</organism>
<dbReference type="Pfam" id="PF15795">
    <property type="entry name" value="Spec3"/>
    <property type="match status" value="1"/>
</dbReference>
<reference evidence="6" key="2">
    <citation type="submission" date="2025-08" db="UniProtKB">
        <authorList>
            <consortium name="Ensembl"/>
        </authorList>
    </citation>
    <scope>IDENTIFICATION</scope>
    <source>
        <strain evidence="6">breed Abyssinian</strain>
    </source>
</reference>
<accession>A0ABI7WLN3</accession>
<reference evidence="6" key="3">
    <citation type="submission" date="2025-09" db="UniProtKB">
        <authorList>
            <consortium name="Ensembl"/>
        </authorList>
    </citation>
    <scope>IDENTIFICATION</scope>
    <source>
        <strain evidence="6">breed Abyssinian</strain>
    </source>
</reference>
<evidence type="ECO:0000256" key="2">
    <source>
        <dbReference type="ARBA" id="ARBA00022692"/>
    </source>
</evidence>
<feature type="transmembrane region" description="Helical" evidence="5">
    <location>
        <begin position="48"/>
        <end position="77"/>
    </location>
</feature>
<keyword evidence="7" id="KW-1185">Reference proteome</keyword>
<keyword evidence="4 5" id="KW-0472">Membrane</keyword>
<evidence type="ECO:0008006" key="8">
    <source>
        <dbReference type="Google" id="ProtNLM"/>
    </source>
</evidence>
<comment type="subcellular location">
    <subcellularLocation>
        <location evidence="1">Membrane</location>
        <topology evidence="1">Multi-pass membrane protein</topology>
    </subcellularLocation>
</comment>
<evidence type="ECO:0000313" key="6">
    <source>
        <dbReference type="Ensembl" id="ENSFCTP00005011176.1"/>
    </source>
</evidence>
<proteinExistence type="predicted"/>
<reference evidence="6 7" key="1">
    <citation type="submission" date="2021-02" db="EMBL/GenBank/DDBJ databases">
        <title>Safari Cat Assemblies.</title>
        <authorList>
            <person name="Bredemeyer K.R."/>
            <person name="Murphy W.J."/>
        </authorList>
    </citation>
    <scope>NUCLEOTIDE SEQUENCE [LARGE SCALE GENOMIC DNA]</scope>
</reference>
<dbReference type="GeneTree" id="ENSGT00390000008003"/>
<evidence type="ECO:0000313" key="7">
    <source>
        <dbReference type="Proteomes" id="UP000823872"/>
    </source>
</evidence>